<dbReference type="PANTHER" id="PTHR23131">
    <property type="entry name" value="ENDORIBONUCLEASE LACTB2"/>
    <property type="match status" value="1"/>
</dbReference>
<gene>
    <name evidence="2" type="ORF">IAD42_05055</name>
</gene>
<dbReference type="Proteomes" id="UP000886876">
    <property type="component" value="Unassembled WGS sequence"/>
</dbReference>
<dbReference type="Gene3D" id="1.10.10.10">
    <property type="entry name" value="Winged helix-like DNA-binding domain superfamily/Winged helix DNA-binding domain"/>
    <property type="match status" value="1"/>
</dbReference>
<reference evidence="2" key="1">
    <citation type="submission" date="2020-10" db="EMBL/GenBank/DDBJ databases">
        <authorList>
            <person name="Gilroy R."/>
        </authorList>
    </citation>
    <scope>NUCLEOTIDE SEQUENCE</scope>
    <source>
        <strain evidence="2">ChiHecec3B27-6122</strain>
    </source>
</reference>
<evidence type="ECO:0000259" key="1">
    <source>
        <dbReference type="SMART" id="SM00849"/>
    </source>
</evidence>
<dbReference type="InterPro" id="IPR036388">
    <property type="entry name" value="WH-like_DNA-bd_sf"/>
</dbReference>
<dbReference type="InterPro" id="IPR036866">
    <property type="entry name" value="RibonucZ/Hydroxyglut_hydro"/>
</dbReference>
<reference evidence="2" key="2">
    <citation type="journal article" date="2021" name="PeerJ">
        <title>Extensive microbial diversity within the chicken gut microbiome revealed by metagenomics and culture.</title>
        <authorList>
            <person name="Gilroy R."/>
            <person name="Ravi A."/>
            <person name="Getino M."/>
            <person name="Pursley I."/>
            <person name="Horton D.L."/>
            <person name="Alikhan N.F."/>
            <person name="Baker D."/>
            <person name="Gharbi K."/>
            <person name="Hall N."/>
            <person name="Watson M."/>
            <person name="Adriaenssens E.M."/>
            <person name="Foster-Nyarko E."/>
            <person name="Jarju S."/>
            <person name="Secka A."/>
            <person name="Antonio M."/>
            <person name="Oren A."/>
            <person name="Chaudhuri R.R."/>
            <person name="La Ragione R."/>
            <person name="Hildebrand F."/>
            <person name="Pallen M.J."/>
        </authorList>
    </citation>
    <scope>NUCLEOTIDE SEQUENCE</scope>
    <source>
        <strain evidence="2">ChiHecec3B27-6122</strain>
    </source>
</reference>
<dbReference type="AlphaFoldDB" id="A0A9D1G523"/>
<accession>A0A9D1G523</accession>
<dbReference type="Gene3D" id="3.60.15.10">
    <property type="entry name" value="Ribonuclease Z/Hydroxyacylglutathione hydrolase-like"/>
    <property type="match status" value="1"/>
</dbReference>
<dbReference type="CDD" id="cd07725">
    <property type="entry name" value="TTHA1429-like_MBL-fold"/>
    <property type="match status" value="1"/>
</dbReference>
<protein>
    <submittedName>
        <fullName evidence="2">MBL fold metallo-hydrolase</fullName>
    </submittedName>
</protein>
<dbReference type="EMBL" id="DVJS01000125">
    <property type="protein sequence ID" value="HIS97326.1"/>
    <property type="molecule type" value="Genomic_DNA"/>
</dbReference>
<proteinExistence type="predicted"/>
<feature type="domain" description="Metallo-beta-lactamase" evidence="1">
    <location>
        <begin position="23"/>
        <end position="230"/>
    </location>
</feature>
<evidence type="ECO:0000313" key="3">
    <source>
        <dbReference type="Proteomes" id="UP000886876"/>
    </source>
</evidence>
<evidence type="ECO:0000313" key="2">
    <source>
        <dbReference type="EMBL" id="HIS97326.1"/>
    </source>
</evidence>
<sequence length="326" mass="37007">MYTQIEENIYSIYVPLPENPLRNLNSYLIKGEGGRSLLIDTGFRRDECREALLAGLAELDVGLEETDIFLTHLHSDHSGLAAELAAPGAKIYISREDGTRLEQFRQASSSHRIDEYARLGFSEQEIASLKDSPMRKYNSVKKADFTYVREGDTLDYGGRKLEVILTPGHTPGHVCLYDREDKVMFLGDHVLFDITPNITSWPGFEDPLGKYVHSLMDISIFDVRLPLPAHRGINGSMSERIGAIIEHHGARIREMLDILTREPGLTAYELSGRMTWRVRGKSPSWADFPLQQKWFAVGETAAHLEYLTVRGRAYRKAEGGVWRYYT</sequence>
<dbReference type="SUPFAM" id="SSF56281">
    <property type="entry name" value="Metallo-hydrolase/oxidoreductase"/>
    <property type="match status" value="1"/>
</dbReference>
<dbReference type="PANTHER" id="PTHR23131:SF4">
    <property type="entry name" value="METALLO-BETA-LACTAMASE SUPERFAMILY POTEIN"/>
    <property type="match status" value="1"/>
</dbReference>
<comment type="caution">
    <text evidence="2">The sequence shown here is derived from an EMBL/GenBank/DDBJ whole genome shotgun (WGS) entry which is preliminary data.</text>
</comment>
<dbReference type="SMART" id="SM00849">
    <property type="entry name" value="Lactamase_B"/>
    <property type="match status" value="1"/>
</dbReference>
<dbReference type="Pfam" id="PF00753">
    <property type="entry name" value="Lactamase_B"/>
    <property type="match status" value="1"/>
</dbReference>
<name>A0A9D1G523_9FIRM</name>
<dbReference type="InterPro" id="IPR050662">
    <property type="entry name" value="Sec-metab_biosynth-thioest"/>
</dbReference>
<dbReference type="InterPro" id="IPR001279">
    <property type="entry name" value="Metallo-B-lactamas"/>
</dbReference>
<organism evidence="2 3">
    <name type="scientific">Candidatus Scatomorpha pullistercoris</name>
    <dbReference type="NCBI Taxonomy" id="2840929"/>
    <lineage>
        <taxon>Bacteria</taxon>
        <taxon>Bacillati</taxon>
        <taxon>Bacillota</taxon>
        <taxon>Clostridia</taxon>
        <taxon>Eubacteriales</taxon>
        <taxon>Candidatus Scatomorpha</taxon>
    </lineage>
</organism>